<feature type="domain" description="PRMT5 TIM barrel" evidence="10">
    <location>
        <begin position="39"/>
        <end position="358"/>
    </location>
</feature>
<feature type="binding site" evidence="6">
    <location>
        <position position="464"/>
    </location>
    <ligand>
        <name>S-adenosyl-L-methionine</name>
        <dbReference type="ChEBI" id="CHEBI:59789"/>
    </ligand>
</feature>
<comment type="caution">
    <text evidence="12">The sequence shown here is derived from an EMBL/GenBank/DDBJ whole genome shotgun (WGS) entry which is preliminary data.</text>
</comment>
<evidence type="ECO:0000256" key="6">
    <source>
        <dbReference type="PIRSR" id="PIRSR015894-2"/>
    </source>
</evidence>
<dbReference type="InterPro" id="IPR007857">
    <property type="entry name" value="Arg_MeTrfase_PRMT5"/>
</dbReference>
<feature type="domain" description="PRMT5 oligomerisation" evidence="11">
    <location>
        <begin position="567"/>
        <end position="821"/>
    </location>
</feature>
<dbReference type="AlphaFoldDB" id="A0A8H3EDY0"/>
<evidence type="ECO:0000256" key="4">
    <source>
        <dbReference type="PIRNR" id="PIRNR015894"/>
    </source>
</evidence>
<evidence type="ECO:0000256" key="1">
    <source>
        <dbReference type="ARBA" id="ARBA00022603"/>
    </source>
</evidence>
<keyword evidence="3 4" id="KW-0949">S-adenosyl-L-methionine</keyword>
<evidence type="ECO:0000256" key="7">
    <source>
        <dbReference type="PIRSR" id="PIRSR015894-3"/>
    </source>
</evidence>
<dbReference type="FunFam" id="3.40.50.150:FF:000149">
    <property type="entry name" value="Protein arginine N-methyltransferase"/>
    <property type="match status" value="1"/>
</dbReference>
<evidence type="ECO:0000256" key="3">
    <source>
        <dbReference type="ARBA" id="ARBA00022691"/>
    </source>
</evidence>
<feature type="active site" description="Proton donor/acceptor" evidence="5">
    <location>
        <position position="534"/>
    </location>
</feature>
<dbReference type="InterPro" id="IPR035248">
    <property type="entry name" value="PRMT5_C"/>
</dbReference>
<comment type="similarity">
    <text evidence="4">Belongs to the class I-like SAM-binding methyltransferase superfamily.</text>
</comment>
<feature type="binding site" evidence="6">
    <location>
        <begin position="402"/>
        <end position="403"/>
    </location>
    <ligand>
        <name>S-adenosyl-L-methionine</name>
        <dbReference type="ChEBI" id="CHEBI:59789"/>
    </ligand>
</feature>
<reference evidence="12" key="1">
    <citation type="submission" date="2021-03" db="EMBL/GenBank/DDBJ databases">
        <authorList>
            <person name="Tagirdzhanova G."/>
        </authorList>
    </citation>
    <scope>NUCLEOTIDE SEQUENCE</scope>
</reference>
<feature type="site" description="Critical for specifying symmetric addition of methyl groups" evidence="7">
    <location>
        <position position="396"/>
    </location>
</feature>
<evidence type="ECO:0000259" key="9">
    <source>
        <dbReference type="Pfam" id="PF05185"/>
    </source>
</evidence>
<feature type="active site" description="Proton donor/acceptor" evidence="5">
    <location>
        <position position="543"/>
    </location>
</feature>
<dbReference type="PROSITE" id="PS51678">
    <property type="entry name" value="SAM_MT_PRMT"/>
    <property type="match status" value="1"/>
</dbReference>
<dbReference type="InterPro" id="IPR035247">
    <property type="entry name" value="PRMT5_TIM"/>
</dbReference>
<protein>
    <recommendedName>
        <fullName evidence="4">Protein arginine N-methyltransferase</fullName>
    </recommendedName>
</protein>
<feature type="binding site" evidence="6">
    <location>
        <position position="393"/>
    </location>
    <ligand>
        <name>S-adenosyl-L-methionine</name>
        <dbReference type="ChEBI" id="CHEBI:59789"/>
    </ligand>
</feature>
<gene>
    <name evidence="12" type="ORF">GOMPHAMPRED_000226</name>
</gene>
<keyword evidence="1 4" id="KW-0489">Methyltransferase</keyword>
<dbReference type="GO" id="GO:0032259">
    <property type="term" value="P:methylation"/>
    <property type="evidence" value="ECO:0007669"/>
    <property type="project" value="UniProtKB-KW"/>
</dbReference>
<feature type="domain" description="PRMT5 arginine-N-methyltransferase" evidence="9">
    <location>
        <begin position="367"/>
        <end position="564"/>
    </location>
</feature>
<dbReference type="InterPro" id="IPR029063">
    <property type="entry name" value="SAM-dependent_MTases_sf"/>
</dbReference>
<dbReference type="GO" id="GO:0006355">
    <property type="term" value="P:regulation of DNA-templated transcription"/>
    <property type="evidence" value="ECO:0007669"/>
    <property type="project" value="TreeGrafter"/>
</dbReference>
<evidence type="ECO:0000259" key="10">
    <source>
        <dbReference type="Pfam" id="PF17285"/>
    </source>
</evidence>
<name>A0A8H3EDY0_9LECA</name>
<evidence type="ECO:0000256" key="5">
    <source>
        <dbReference type="PIRSR" id="PIRSR015894-1"/>
    </source>
</evidence>
<evidence type="ECO:0000313" key="13">
    <source>
        <dbReference type="Proteomes" id="UP000664169"/>
    </source>
</evidence>
<dbReference type="PANTHER" id="PTHR10738:SF0">
    <property type="entry name" value="PROTEIN ARGININE N-METHYLTRANSFERASE 5"/>
    <property type="match status" value="1"/>
</dbReference>
<dbReference type="InterPro" id="IPR025799">
    <property type="entry name" value="Arg_MeTrfase"/>
</dbReference>
<feature type="compositionally biased region" description="Polar residues" evidence="8">
    <location>
        <begin position="620"/>
        <end position="649"/>
    </location>
</feature>
<sequence>MSSQNALDERQPKFYVGYHDTDRNDPLTSEDLDQALDCNYNMLTTFITNHHFHTKINALVSDHMSGNTVPKVPPLTDLDTHLEPNSITVSVVAFTSPWIDVCSPDPLTAGLSKQILVMEIAFAAFCGFEQIVIQGPRLSHYDPFRGKDVVTNNVVQFARAVQECLTIGLRLQVTILLPFSDDPLVKTDDLDVLMTRESFLEPDLDPKEHSADFLGTWETWNTIRATCKYHSRLSVALVMPPHLPTTYIQSRWFSEPLKALFFDGNSFTTNIKGYPSLQSSAQSFLKDIMRLKVAPWIMLVDVGDTPGPNSHGETQYADGYLHEDALMPGKSDAISSQESESDSIDELAHLNYIRHLEQTQDTRSDIERYGAGYQDYLQTPLQPLTDNLESMTYEVFEKDPVKYDLYEQAIRKALRDWADQEKPRSGPHGKIVVVVAGAGRGPLVSRALRASKTENVPIDMWAIEKNPNAFVLLQRRNRQEWKQVRLEQTDMRSWKGPWRTEFSPTPAEAFNRAATPPEIAPTQVYYPIDILVSELLGSFGDNELSPECLDGILHLLAQPHGISIPRSYTAWVTPIAGPRLHADISQRGLYDPSAAETPAVVWLHQIDYLSRQTVYKDAKSPQQQALTSDQDSRTTNPQDTLLYSGSSSSMPPPNVLCAWEFTHKPPSPSDPIQHTPAQGDQNTHNSRFAKLNFRIRHRGVCHGLGGYFESVLYPGVELSTNPNTIGNKSAHMISWFPIFFPLKEPLYVPSTSALDVSFWRQTDGRKVWYEWMVESWGWNLMRAAKEVSGQDEAKRGISKADRRMVKLGMTELHSSIKNACLM</sequence>
<dbReference type="SUPFAM" id="SSF53335">
    <property type="entry name" value="S-adenosyl-L-methionine-dependent methyltransferases"/>
    <property type="match status" value="1"/>
</dbReference>
<dbReference type="Pfam" id="PF05185">
    <property type="entry name" value="PRMT5"/>
    <property type="match status" value="1"/>
</dbReference>
<keyword evidence="2 4" id="KW-0808">Transferase</keyword>
<organism evidence="12 13">
    <name type="scientific">Gomphillus americanus</name>
    <dbReference type="NCBI Taxonomy" id="1940652"/>
    <lineage>
        <taxon>Eukaryota</taxon>
        <taxon>Fungi</taxon>
        <taxon>Dikarya</taxon>
        <taxon>Ascomycota</taxon>
        <taxon>Pezizomycotina</taxon>
        <taxon>Lecanoromycetes</taxon>
        <taxon>OSLEUM clade</taxon>
        <taxon>Ostropomycetidae</taxon>
        <taxon>Ostropales</taxon>
        <taxon>Graphidaceae</taxon>
        <taxon>Gomphilloideae</taxon>
        <taxon>Gomphillus</taxon>
    </lineage>
</organism>
<feature type="binding site" evidence="6">
    <location>
        <begin position="490"/>
        <end position="491"/>
    </location>
    <ligand>
        <name>S-adenosyl-L-methionine</name>
        <dbReference type="ChEBI" id="CHEBI:59789"/>
    </ligand>
</feature>
<feature type="region of interest" description="Disordered" evidence="8">
    <location>
        <begin position="619"/>
        <end position="649"/>
    </location>
</feature>
<dbReference type="PIRSF" id="PIRSF015894">
    <property type="entry name" value="Skb1_MeTrfase"/>
    <property type="match status" value="1"/>
</dbReference>
<dbReference type="Proteomes" id="UP000664169">
    <property type="component" value="Unassembled WGS sequence"/>
</dbReference>
<keyword evidence="13" id="KW-1185">Reference proteome</keyword>
<proteinExistence type="inferred from homology"/>
<dbReference type="PANTHER" id="PTHR10738">
    <property type="entry name" value="PROTEIN ARGININE N-METHYLTRANSFERASE 5"/>
    <property type="match status" value="1"/>
</dbReference>
<dbReference type="Pfam" id="PF17285">
    <property type="entry name" value="PRMT5_TIM"/>
    <property type="match status" value="1"/>
</dbReference>
<evidence type="ECO:0000256" key="8">
    <source>
        <dbReference type="SAM" id="MobiDB-lite"/>
    </source>
</evidence>
<dbReference type="EMBL" id="CAJPDQ010000001">
    <property type="protein sequence ID" value="CAF9903393.1"/>
    <property type="molecule type" value="Genomic_DNA"/>
</dbReference>
<evidence type="ECO:0000259" key="11">
    <source>
        <dbReference type="Pfam" id="PF17286"/>
    </source>
</evidence>
<evidence type="ECO:0000313" key="12">
    <source>
        <dbReference type="EMBL" id="CAF9903393.1"/>
    </source>
</evidence>
<dbReference type="OrthoDB" id="1368803at2759"/>
<dbReference type="Gene3D" id="2.70.160.11">
    <property type="entry name" value="Hnrnp arginine n-methyltransferase1"/>
    <property type="match status" value="1"/>
</dbReference>
<dbReference type="Gene3D" id="3.20.20.150">
    <property type="entry name" value="Divalent-metal-dependent TIM barrel enzymes"/>
    <property type="match status" value="1"/>
</dbReference>
<dbReference type="GO" id="GO:0005634">
    <property type="term" value="C:nucleus"/>
    <property type="evidence" value="ECO:0007669"/>
    <property type="project" value="TreeGrafter"/>
</dbReference>
<dbReference type="GO" id="GO:0005829">
    <property type="term" value="C:cytosol"/>
    <property type="evidence" value="ECO:0007669"/>
    <property type="project" value="TreeGrafter"/>
</dbReference>
<dbReference type="GO" id="GO:0016274">
    <property type="term" value="F:protein-arginine N-methyltransferase activity"/>
    <property type="evidence" value="ECO:0007669"/>
    <property type="project" value="InterPro"/>
</dbReference>
<dbReference type="Gene3D" id="3.40.50.150">
    <property type="entry name" value="Vaccinia Virus protein VP39"/>
    <property type="match status" value="1"/>
</dbReference>
<dbReference type="InterPro" id="IPR035075">
    <property type="entry name" value="PRMT5"/>
</dbReference>
<dbReference type="Pfam" id="PF17286">
    <property type="entry name" value="PRMT5_C"/>
    <property type="match status" value="1"/>
</dbReference>
<feature type="region of interest" description="Disordered" evidence="8">
    <location>
        <begin position="1"/>
        <end position="26"/>
    </location>
</feature>
<accession>A0A8H3EDY0</accession>
<evidence type="ECO:0000256" key="2">
    <source>
        <dbReference type="ARBA" id="ARBA00022679"/>
    </source>
</evidence>